<feature type="transmembrane region" description="Helical" evidence="1">
    <location>
        <begin position="190"/>
        <end position="208"/>
    </location>
</feature>
<feature type="transmembrane region" description="Helical" evidence="1">
    <location>
        <begin position="360"/>
        <end position="380"/>
    </location>
</feature>
<sequence>MEPMNPTQLPPKRKTRLDYLAGLGGAASVLCSAFVLSGAPWSLEQKVWVALGLTGTVMVALTFWINRVTGQPAPRQSSNLPFKAIFLAALWEYGSILILMGVVYWLYRQVPEYGFGQGAAFYARFFEGLDFLAWTLGLAGLPYLLASFVWVQGAVEAVGYRHLATRLVARLRPKPKLVADPAPEGPVQTLVLGLLVKAFFVPIMLAFFQDQFSVLLNNVKFLQACWEGGAHLGWADLFHLPVNLIFTLDVGLATCGYLFGLRFLNNQIRSVEPTLLGWVVALLCYPPFRVLLGFYLLVPSEQSFFALENPYLRFFFGATAVLSYLIYLWATLAFGLRFSNLTHRGIIWTGPYRWVRHPAYGAKNLAWILVMAPTAVVQGFSTGSSSAVFSLLSIAAMSGLYYLRAITEERHLGADPEYREYCEQVRYRFFPGLW</sequence>
<dbReference type="Gene3D" id="1.20.120.1630">
    <property type="match status" value="1"/>
</dbReference>
<evidence type="ECO:0000313" key="2">
    <source>
        <dbReference type="EMBL" id="OGH01710.1"/>
    </source>
</evidence>
<keyword evidence="1" id="KW-0472">Membrane</keyword>
<feature type="transmembrane region" description="Helical" evidence="1">
    <location>
        <begin position="20"/>
        <end position="41"/>
    </location>
</feature>
<accession>A0A1F6GUM9</accession>
<feature type="transmembrane region" description="Helical" evidence="1">
    <location>
        <begin position="310"/>
        <end position="339"/>
    </location>
</feature>
<name>A0A1F6GUM9_9PROT</name>
<comment type="caution">
    <text evidence="2">The sequence shown here is derived from an EMBL/GenBank/DDBJ whole genome shotgun (WGS) entry which is preliminary data.</text>
</comment>
<gene>
    <name evidence="2" type="ORF">A2557_09035</name>
</gene>
<dbReference type="AlphaFoldDB" id="A0A1F6GUM9"/>
<feature type="transmembrane region" description="Helical" evidence="1">
    <location>
        <begin position="47"/>
        <end position="65"/>
    </location>
</feature>
<reference evidence="2 3" key="1">
    <citation type="journal article" date="2016" name="Nat. Commun.">
        <title>Thousands of microbial genomes shed light on interconnected biogeochemical processes in an aquifer system.</title>
        <authorList>
            <person name="Anantharaman K."/>
            <person name="Brown C.T."/>
            <person name="Hug L.A."/>
            <person name="Sharon I."/>
            <person name="Castelle C.J."/>
            <person name="Probst A.J."/>
            <person name="Thomas B.C."/>
            <person name="Singh A."/>
            <person name="Wilkins M.J."/>
            <person name="Karaoz U."/>
            <person name="Brodie E.L."/>
            <person name="Williams K.H."/>
            <person name="Hubbard S.S."/>
            <person name="Banfield J.F."/>
        </authorList>
    </citation>
    <scope>NUCLEOTIDE SEQUENCE [LARGE SCALE GENOMIC DNA]</scope>
</reference>
<feature type="transmembrane region" description="Helical" evidence="1">
    <location>
        <begin position="244"/>
        <end position="264"/>
    </location>
</feature>
<feature type="transmembrane region" description="Helical" evidence="1">
    <location>
        <begin position="386"/>
        <end position="403"/>
    </location>
</feature>
<keyword evidence="1" id="KW-1133">Transmembrane helix</keyword>
<feature type="transmembrane region" description="Helical" evidence="1">
    <location>
        <begin position="276"/>
        <end position="298"/>
    </location>
</feature>
<evidence type="ECO:0008006" key="4">
    <source>
        <dbReference type="Google" id="ProtNLM"/>
    </source>
</evidence>
<evidence type="ECO:0000256" key="1">
    <source>
        <dbReference type="SAM" id="Phobius"/>
    </source>
</evidence>
<feature type="transmembrane region" description="Helical" evidence="1">
    <location>
        <begin position="85"/>
        <end position="107"/>
    </location>
</feature>
<dbReference type="EMBL" id="MFNF01000029">
    <property type="protein sequence ID" value="OGH01710.1"/>
    <property type="molecule type" value="Genomic_DNA"/>
</dbReference>
<dbReference type="Proteomes" id="UP000177583">
    <property type="component" value="Unassembled WGS sequence"/>
</dbReference>
<evidence type="ECO:0000313" key="3">
    <source>
        <dbReference type="Proteomes" id="UP000177583"/>
    </source>
</evidence>
<feature type="transmembrane region" description="Helical" evidence="1">
    <location>
        <begin position="131"/>
        <end position="151"/>
    </location>
</feature>
<organism evidence="2 3">
    <name type="scientific">Candidatus Lambdaproteobacteria bacterium RIFOXYD2_FULL_56_26</name>
    <dbReference type="NCBI Taxonomy" id="1817773"/>
    <lineage>
        <taxon>Bacteria</taxon>
        <taxon>Pseudomonadati</taxon>
        <taxon>Pseudomonadota</taxon>
        <taxon>Candidatus Lambdaproteobacteria</taxon>
    </lineage>
</organism>
<protein>
    <recommendedName>
        <fullName evidence="4">Isoprenylcysteine carboxyl methyltransferase</fullName>
    </recommendedName>
</protein>
<keyword evidence="1" id="KW-0812">Transmembrane</keyword>
<proteinExistence type="predicted"/>